<keyword evidence="2" id="KW-1185">Reference proteome</keyword>
<dbReference type="EMBL" id="KY984068">
    <property type="protein sequence ID" value="ARW58897.1"/>
    <property type="molecule type" value="Genomic_DNA"/>
</dbReference>
<evidence type="ECO:0000313" key="2">
    <source>
        <dbReference type="Proteomes" id="UP000240568"/>
    </source>
</evidence>
<dbReference type="Proteomes" id="UP000240568">
    <property type="component" value="Segment"/>
</dbReference>
<organism evidence="1 2">
    <name type="scientific">Erwinia phage vB_EamM_Y3</name>
    <dbReference type="NCBI Taxonomy" id="1983553"/>
    <lineage>
        <taxon>Viruses</taxon>
        <taxon>Duplodnaviria</taxon>
        <taxon>Heunggongvirae</taxon>
        <taxon>Uroviricota</taxon>
        <taxon>Caudoviricetes</taxon>
        <taxon>Sasquatchvirus</taxon>
        <taxon>Sasquatchvirus Y3</taxon>
    </lineage>
</organism>
<gene>
    <name evidence="1" type="ORF">Y3_257</name>
</gene>
<name>A0A2H4IBG9_9CAUD</name>
<sequence length="119" mass="13804">MRRSFIVFLISQGELNNGRFFQPKMKLGADLLAHIDCVLLVVRDTKHVYCPKQFEHRESAEPGIYQVDFEDMQEVTTMINAIQALKMPIDRTAPIEEIRYFLRTPAQDTDPSLVTYIEV</sequence>
<proteinExistence type="predicted"/>
<reference evidence="1 2" key="1">
    <citation type="submission" date="2017-04" db="EMBL/GenBank/DDBJ databases">
        <authorList>
            <person name="Afonso C.L."/>
            <person name="Miller P.J."/>
            <person name="Scott M.A."/>
            <person name="Spackman E."/>
            <person name="Goraichik I."/>
            <person name="Dimitrov K.M."/>
            <person name="Suarez D.L."/>
            <person name="Swayne D.E."/>
        </authorList>
    </citation>
    <scope>NUCLEOTIDE SEQUENCE [LARGE SCALE GENOMIC DNA]</scope>
</reference>
<evidence type="ECO:0000313" key="1">
    <source>
        <dbReference type="EMBL" id="ARW58897.1"/>
    </source>
</evidence>
<accession>A0A2H4IBG9</accession>
<protein>
    <submittedName>
        <fullName evidence="1">Uncharacterized protein</fullName>
    </submittedName>
</protein>